<protein>
    <recommendedName>
        <fullName evidence="3">histidine kinase</fullName>
        <ecNumber evidence="3">2.7.13.3</ecNumber>
    </recommendedName>
</protein>
<dbReference type="InterPro" id="IPR003660">
    <property type="entry name" value="HAMP_dom"/>
</dbReference>
<dbReference type="EC" id="2.7.13.3" evidence="3"/>
<dbReference type="SUPFAM" id="SSF55874">
    <property type="entry name" value="ATPase domain of HSP90 chaperone/DNA topoisomerase II/histidine kinase"/>
    <property type="match status" value="1"/>
</dbReference>
<name>A0ABW4WN66_9HYPH</name>
<evidence type="ECO:0000256" key="2">
    <source>
        <dbReference type="ARBA" id="ARBA00004370"/>
    </source>
</evidence>
<dbReference type="SUPFAM" id="SSF158472">
    <property type="entry name" value="HAMP domain-like"/>
    <property type="match status" value="1"/>
</dbReference>
<dbReference type="CDD" id="cd06225">
    <property type="entry name" value="HAMP"/>
    <property type="match status" value="1"/>
</dbReference>
<dbReference type="InterPro" id="IPR003018">
    <property type="entry name" value="GAF"/>
</dbReference>
<evidence type="ECO:0000256" key="6">
    <source>
        <dbReference type="ARBA" id="ARBA00022777"/>
    </source>
</evidence>
<keyword evidence="7" id="KW-0472">Membrane</keyword>
<dbReference type="InterPro" id="IPR004358">
    <property type="entry name" value="Sig_transdc_His_kin-like_C"/>
</dbReference>
<dbReference type="Gene3D" id="3.30.450.40">
    <property type="match status" value="1"/>
</dbReference>
<dbReference type="CDD" id="cd00082">
    <property type="entry name" value="HisKA"/>
    <property type="match status" value="1"/>
</dbReference>
<dbReference type="GO" id="GO:0005524">
    <property type="term" value="F:ATP binding"/>
    <property type="evidence" value="ECO:0007669"/>
    <property type="project" value="UniProtKB-KW"/>
</dbReference>
<keyword evidence="7" id="KW-1133">Transmembrane helix</keyword>
<evidence type="ECO:0000313" key="10">
    <source>
        <dbReference type="EMBL" id="MFD2057979.1"/>
    </source>
</evidence>
<evidence type="ECO:0000256" key="3">
    <source>
        <dbReference type="ARBA" id="ARBA00012438"/>
    </source>
</evidence>
<evidence type="ECO:0000259" key="8">
    <source>
        <dbReference type="PROSITE" id="PS50109"/>
    </source>
</evidence>
<feature type="transmembrane region" description="Helical" evidence="7">
    <location>
        <begin position="171"/>
        <end position="196"/>
    </location>
</feature>
<dbReference type="InterPro" id="IPR005467">
    <property type="entry name" value="His_kinase_dom"/>
</dbReference>
<keyword evidence="6" id="KW-0418">Kinase</keyword>
<dbReference type="SMART" id="SM00304">
    <property type="entry name" value="HAMP"/>
    <property type="match status" value="1"/>
</dbReference>
<dbReference type="SUPFAM" id="SSF55781">
    <property type="entry name" value="GAF domain-like"/>
    <property type="match status" value="1"/>
</dbReference>
<dbReference type="SMART" id="SM00387">
    <property type="entry name" value="HATPase_c"/>
    <property type="match status" value="1"/>
</dbReference>
<dbReference type="InterPro" id="IPR036097">
    <property type="entry name" value="HisK_dim/P_sf"/>
</dbReference>
<keyword evidence="7" id="KW-0812">Transmembrane</keyword>
<sequence length="671" mass="72896">MIAFLSIVGLLIVLGGVGLQVLSGVNDQTNELIKLQRRIAAYRQVQHDTTNQLYSISTALLLQDERMLDAALRQLNQFGYDLDRMEFVAETEAEVLGQVRQEYGRLAAGVTHVVELFRAGRTEEARKIQLDEIIPSADRLERLTNQLVNISEADMVAAIETTEGAYGTSRLIVVSFAVGSILLALGLGYIISWSLIEPVKKIETRLSQIAAGDFAQQVVVANRDELGALADNVNQTSVRLGRLYQEVQARTAELARSVGELEALGEVSKAVNSTLDLDTVLKTIVAKAVQLSETDAGTIYVFSSTRQQFRPRANFGMSDELMAAVSHQTIGLADMGIGDAPGRCMPVQFPDLSEETSSFLVRKTIVEAGYRGILIVPLLRPNKIVGALVVRRHKPGAFHEQVVHLLETFAAQSVLAIQNAKLFREIEEKGQELEAASRHKSQFLANMSHELRTPLNSVLGFTELLVDGIYGELPDKAKTTVARVQANGRHLLGLINDVLDLSKIEAGQLTLAIEDYSVAQIVRSTVTAVEPLARAKGLELSTTVAENLPIGHGDERRLTQVLLNLAGNAVKFTETGAVDILADAVDGHFEITVRDTGPGIASKDQALIFEEFQQVDNSSTRQKGGTGLGLAISKRIVEMHGGTIDVESVIGSGSTFRLKVPIRVNEDVRAA</sequence>
<evidence type="ECO:0000256" key="7">
    <source>
        <dbReference type="SAM" id="Phobius"/>
    </source>
</evidence>
<comment type="caution">
    <text evidence="10">The sequence shown here is derived from an EMBL/GenBank/DDBJ whole genome shotgun (WGS) entry which is preliminary data.</text>
</comment>
<accession>A0ABW4WN66</accession>
<dbReference type="Pfam" id="PF00512">
    <property type="entry name" value="HisKA"/>
    <property type="match status" value="1"/>
</dbReference>
<dbReference type="PROSITE" id="PS50885">
    <property type="entry name" value="HAMP"/>
    <property type="match status" value="1"/>
</dbReference>
<dbReference type="Gene3D" id="1.10.287.130">
    <property type="match status" value="1"/>
</dbReference>
<evidence type="ECO:0000313" key="11">
    <source>
        <dbReference type="Proteomes" id="UP001597349"/>
    </source>
</evidence>
<evidence type="ECO:0000256" key="1">
    <source>
        <dbReference type="ARBA" id="ARBA00000085"/>
    </source>
</evidence>
<reference evidence="11" key="1">
    <citation type="journal article" date="2019" name="Int. J. Syst. Evol. Microbiol.">
        <title>The Global Catalogue of Microorganisms (GCM) 10K type strain sequencing project: providing services to taxonomists for standard genome sequencing and annotation.</title>
        <authorList>
            <consortium name="The Broad Institute Genomics Platform"/>
            <consortium name="The Broad Institute Genome Sequencing Center for Infectious Disease"/>
            <person name="Wu L."/>
            <person name="Ma J."/>
        </authorList>
    </citation>
    <scope>NUCLEOTIDE SEQUENCE [LARGE SCALE GENOMIC DNA]</scope>
    <source>
        <strain evidence="11">CGMCC 1.16226</strain>
    </source>
</reference>
<dbReference type="SMART" id="SM00065">
    <property type="entry name" value="GAF"/>
    <property type="match status" value="1"/>
</dbReference>
<evidence type="ECO:0000256" key="4">
    <source>
        <dbReference type="ARBA" id="ARBA00022553"/>
    </source>
</evidence>
<dbReference type="SMART" id="SM00388">
    <property type="entry name" value="HisKA"/>
    <property type="match status" value="1"/>
</dbReference>
<dbReference type="InterPro" id="IPR003594">
    <property type="entry name" value="HATPase_dom"/>
</dbReference>
<dbReference type="CDD" id="cd16922">
    <property type="entry name" value="HATPase_EvgS-ArcB-TorS-like"/>
    <property type="match status" value="1"/>
</dbReference>
<dbReference type="PANTHER" id="PTHR43047:SF63">
    <property type="entry name" value="HISTIDINE KINASE"/>
    <property type="match status" value="1"/>
</dbReference>
<keyword evidence="10" id="KW-0067">ATP-binding</keyword>
<dbReference type="Pfam" id="PF13185">
    <property type="entry name" value="GAF_2"/>
    <property type="match status" value="1"/>
</dbReference>
<comment type="subcellular location">
    <subcellularLocation>
        <location evidence="2">Membrane</location>
    </subcellularLocation>
</comment>
<dbReference type="Pfam" id="PF02518">
    <property type="entry name" value="HATPase_c"/>
    <property type="match status" value="1"/>
</dbReference>
<keyword evidence="4" id="KW-0597">Phosphoprotein</keyword>
<dbReference type="PROSITE" id="PS50109">
    <property type="entry name" value="HIS_KIN"/>
    <property type="match status" value="1"/>
</dbReference>
<dbReference type="InterPro" id="IPR029016">
    <property type="entry name" value="GAF-like_dom_sf"/>
</dbReference>
<dbReference type="Gene3D" id="3.30.565.10">
    <property type="entry name" value="Histidine kinase-like ATPase, C-terminal domain"/>
    <property type="match status" value="1"/>
</dbReference>
<dbReference type="Pfam" id="PF00672">
    <property type="entry name" value="HAMP"/>
    <property type="match status" value="1"/>
</dbReference>
<dbReference type="InterPro" id="IPR036890">
    <property type="entry name" value="HATPase_C_sf"/>
</dbReference>
<dbReference type="PANTHER" id="PTHR43047">
    <property type="entry name" value="TWO-COMPONENT HISTIDINE PROTEIN KINASE"/>
    <property type="match status" value="1"/>
</dbReference>
<organism evidence="10 11">
    <name type="scientific">Mesorhizobium calcicola</name>
    <dbReference type="NCBI Taxonomy" id="1300310"/>
    <lineage>
        <taxon>Bacteria</taxon>
        <taxon>Pseudomonadati</taxon>
        <taxon>Pseudomonadota</taxon>
        <taxon>Alphaproteobacteria</taxon>
        <taxon>Hyphomicrobiales</taxon>
        <taxon>Phyllobacteriaceae</taxon>
        <taxon>Mesorhizobium</taxon>
    </lineage>
</organism>
<comment type="catalytic activity">
    <reaction evidence="1">
        <text>ATP + protein L-histidine = ADP + protein N-phospho-L-histidine.</text>
        <dbReference type="EC" id="2.7.13.3"/>
    </reaction>
</comment>
<feature type="domain" description="Histidine kinase" evidence="8">
    <location>
        <begin position="446"/>
        <end position="664"/>
    </location>
</feature>
<evidence type="ECO:0000259" key="9">
    <source>
        <dbReference type="PROSITE" id="PS50885"/>
    </source>
</evidence>
<dbReference type="Gene3D" id="6.10.340.10">
    <property type="match status" value="1"/>
</dbReference>
<dbReference type="Proteomes" id="UP001597349">
    <property type="component" value="Unassembled WGS sequence"/>
</dbReference>
<proteinExistence type="predicted"/>
<keyword evidence="11" id="KW-1185">Reference proteome</keyword>
<dbReference type="SUPFAM" id="SSF47384">
    <property type="entry name" value="Homodimeric domain of signal transducing histidine kinase"/>
    <property type="match status" value="1"/>
</dbReference>
<dbReference type="InterPro" id="IPR003661">
    <property type="entry name" value="HisK_dim/P_dom"/>
</dbReference>
<dbReference type="PRINTS" id="PR00344">
    <property type="entry name" value="BCTRLSENSOR"/>
</dbReference>
<keyword evidence="5" id="KW-0808">Transferase</keyword>
<gene>
    <name evidence="10" type="ORF">ACFSQT_34345</name>
</gene>
<evidence type="ECO:0000256" key="5">
    <source>
        <dbReference type="ARBA" id="ARBA00022679"/>
    </source>
</evidence>
<feature type="domain" description="HAMP" evidence="9">
    <location>
        <begin position="193"/>
        <end position="245"/>
    </location>
</feature>
<dbReference type="EMBL" id="JBHUGY010000066">
    <property type="protein sequence ID" value="MFD2057979.1"/>
    <property type="molecule type" value="Genomic_DNA"/>
</dbReference>
<dbReference type="RefSeq" id="WP_379026409.1">
    <property type="nucleotide sequence ID" value="NZ_JBHUGY010000066.1"/>
</dbReference>
<keyword evidence="10" id="KW-0547">Nucleotide-binding</keyword>